<dbReference type="UniPathway" id="UPA00940"/>
<dbReference type="PANTHER" id="PTHR40029:SF2">
    <property type="entry name" value="HEPTAPRENYLGLYCERYL PHOSPHATE SYNTHASE"/>
    <property type="match status" value="1"/>
</dbReference>
<feature type="binding site" evidence="9">
    <location>
        <begin position="160"/>
        <end position="165"/>
    </location>
    <ligand>
        <name>sn-glycerol 1-phosphate</name>
        <dbReference type="ChEBI" id="CHEBI:57685"/>
    </ligand>
</feature>
<evidence type="ECO:0000313" key="10">
    <source>
        <dbReference type="EMBL" id="RQW10158.1"/>
    </source>
</evidence>
<dbReference type="InterPro" id="IPR008205">
    <property type="entry name" value="GGGP_HepGP_synthase"/>
</dbReference>
<keyword evidence="7 9" id="KW-1208">Phospholipid metabolism</keyword>
<dbReference type="Gene3D" id="3.20.20.390">
    <property type="entry name" value="FMN-linked oxidoreductases"/>
    <property type="match status" value="1"/>
</dbReference>
<dbReference type="GO" id="GO:0120536">
    <property type="term" value="F:heptaprenylglyceryl phosphate synthase activity"/>
    <property type="evidence" value="ECO:0007669"/>
    <property type="project" value="RHEA"/>
</dbReference>
<protein>
    <recommendedName>
        <fullName evidence="9">Heptaprenylglyceryl phosphate synthase</fullName>
        <shortName evidence="9">HepGP synthase</shortName>
        <ecNumber evidence="9">2.5.1.n9</ecNumber>
    </recommendedName>
    <alternativeName>
        <fullName evidence="9">Glycerol-1-phosphate heptaprenyltransferase</fullName>
    </alternativeName>
</protein>
<feature type="binding site" evidence="9">
    <location>
        <position position="15"/>
    </location>
    <ligand>
        <name>Mg(2+)</name>
        <dbReference type="ChEBI" id="CHEBI:18420"/>
    </ligand>
</feature>
<dbReference type="OrthoDB" id="2381757at2"/>
<evidence type="ECO:0000313" key="11">
    <source>
        <dbReference type="Proteomes" id="UP000282529"/>
    </source>
</evidence>
<dbReference type="EC" id="2.5.1.n9" evidence="9"/>
<dbReference type="GO" id="GO:0000287">
    <property type="term" value="F:magnesium ion binding"/>
    <property type="evidence" value="ECO:0007669"/>
    <property type="project" value="UniProtKB-UniRule"/>
</dbReference>
<sequence length="241" mass="25812">MRQMIENWRHVFKLDPDREIGEGELRAVCQSGTDAILVGGSTGITYDNTAGLMSRIQDYGVTCALEVSDLSAVVPGFDAYMIPMVLNTPDSAWIIGHHRRAVERYGDFIPWELLLTEGYIVLNGNSAVARLTGADTGLSADGAAACAHIADKLMTLPIVYLEYSGSFGDVETMKAVREAVGRARLFYGGGVTGQEEAKLAASLADTVVVGNIIYSDIGRALSTVNAVKQTPPSSERYSSSI</sequence>
<keyword evidence="6 9" id="KW-0594">Phospholipid biosynthesis</keyword>
<reference evidence="10 11" key="1">
    <citation type="submission" date="2018-11" db="EMBL/GenBank/DDBJ databases">
        <title>Genome sequence of strain 7197.</title>
        <authorList>
            <person name="Gao J."/>
            <person name="Sun J."/>
        </authorList>
    </citation>
    <scope>NUCLEOTIDE SEQUENCE [LARGE SCALE GENOMIC DNA]</scope>
    <source>
        <strain evidence="10 11">7197</strain>
    </source>
</reference>
<dbReference type="InterPro" id="IPR038597">
    <property type="entry name" value="GGGP/HepGP_synthase_sf"/>
</dbReference>
<dbReference type="NCBIfam" id="NF003199">
    <property type="entry name" value="PRK04169.1-3"/>
    <property type="match status" value="1"/>
</dbReference>
<dbReference type="CDD" id="cd02812">
    <property type="entry name" value="PcrB_like"/>
    <property type="match status" value="1"/>
</dbReference>
<comment type="cofactor">
    <cofactor evidence="9">
        <name>Mg(2+)</name>
        <dbReference type="ChEBI" id="CHEBI:18420"/>
    </cofactor>
</comment>
<keyword evidence="11" id="KW-1185">Reference proteome</keyword>
<dbReference type="SUPFAM" id="SSF51395">
    <property type="entry name" value="FMN-linked oxidoreductases"/>
    <property type="match status" value="1"/>
</dbReference>
<evidence type="ECO:0000256" key="1">
    <source>
        <dbReference type="ARBA" id="ARBA00022516"/>
    </source>
</evidence>
<evidence type="ECO:0000256" key="4">
    <source>
        <dbReference type="ARBA" id="ARBA00022842"/>
    </source>
</evidence>
<dbReference type="Proteomes" id="UP000282529">
    <property type="component" value="Unassembled WGS sequence"/>
</dbReference>
<keyword evidence="3 9" id="KW-0479">Metal-binding</keyword>
<feature type="binding site" evidence="9">
    <location>
        <position position="13"/>
    </location>
    <ligand>
        <name>sn-glycerol 1-phosphate</name>
        <dbReference type="ChEBI" id="CHEBI:57685"/>
    </ligand>
</feature>
<keyword evidence="5 9" id="KW-0443">Lipid metabolism</keyword>
<dbReference type="HAMAP" id="MF_00112">
    <property type="entry name" value="GGGP_HepGP_synthase"/>
    <property type="match status" value="1"/>
</dbReference>
<feature type="binding site" evidence="9">
    <location>
        <position position="190"/>
    </location>
    <ligand>
        <name>sn-glycerol 1-phosphate</name>
        <dbReference type="ChEBI" id="CHEBI:57685"/>
    </ligand>
</feature>
<comment type="pathway">
    <text evidence="9">Membrane lipid metabolism; glycerophospholipid metabolism.</text>
</comment>
<comment type="similarity">
    <text evidence="9">Belongs to the GGGP/HepGP synthase family. Group I subfamily.</text>
</comment>
<name>A0A3N9P1W7_9BACL</name>
<comment type="caution">
    <text evidence="10">The sequence shown here is derived from an EMBL/GenBank/DDBJ whole genome shotgun (WGS) entry which is preliminary data.</text>
</comment>
<gene>
    <name evidence="9" type="primary">pcrB</name>
    <name evidence="10" type="ORF">EH198_17095</name>
</gene>
<proteinExistence type="inferred from homology"/>
<dbReference type="PANTHER" id="PTHR40029">
    <property type="match status" value="1"/>
</dbReference>
<feature type="binding site" evidence="9">
    <location>
        <begin position="210"/>
        <end position="211"/>
    </location>
    <ligand>
        <name>sn-glycerol 1-phosphate</name>
        <dbReference type="ChEBI" id="CHEBI:57685"/>
    </ligand>
</feature>
<comment type="subunit">
    <text evidence="9">Homodimer.</text>
</comment>
<evidence type="ECO:0000256" key="8">
    <source>
        <dbReference type="ARBA" id="ARBA00048318"/>
    </source>
</evidence>
<dbReference type="NCBIfam" id="TIGR01768">
    <property type="entry name" value="GGGP-family"/>
    <property type="match status" value="1"/>
</dbReference>
<dbReference type="EMBL" id="RQPI01000010">
    <property type="protein sequence ID" value="RQW10158.1"/>
    <property type="molecule type" value="Genomic_DNA"/>
</dbReference>
<evidence type="ECO:0000256" key="3">
    <source>
        <dbReference type="ARBA" id="ARBA00022723"/>
    </source>
</evidence>
<accession>A0A3N9P1W7</accession>
<dbReference type="InterPro" id="IPR039074">
    <property type="entry name" value="GGGP/HepGP_synthase_I"/>
</dbReference>
<evidence type="ECO:0000256" key="7">
    <source>
        <dbReference type="ARBA" id="ARBA00023264"/>
    </source>
</evidence>
<keyword evidence="4 9" id="KW-0460">Magnesium</keyword>
<dbReference type="Pfam" id="PF01884">
    <property type="entry name" value="PcrB"/>
    <property type="match status" value="1"/>
</dbReference>
<comment type="function">
    <text evidence="9">Prenyltransferase that catalyzes in vivo the transfer of the heptaprenyl moiety of heptaprenyl pyrophosphate (HepPP; 35 carbon atoms) to the C3 hydroxyl of sn-glycerol-1-phosphate (G1P), producing heptaprenylglyceryl phosphate (HepGP). This reaction is an ether-bond-formation step in the biosynthesis of archaea-type G1P-based membrane lipids found in Bacillales.</text>
</comment>
<keyword evidence="2 9" id="KW-0808">Transferase</keyword>
<dbReference type="GO" id="GO:0046474">
    <property type="term" value="P:glycerophospholipid biosynthetic process"/>
    <property type="evidence" value="ECO:0007669"/>
    <property type="project" value="UniProtKB-UniRule"/>
</dbReference>
<comment type="caution">
    <text evidence="9">Lacks conserved residue(s) required for the propagation of feature annotation.</text>
</comment>
<organism evidence="10 11">
    <name type="scientific">Paenibacillus rhizophilus</name>
    <dbReference type="NCBI Taxonomy" id="1850366"/>
    <lineage>
        <taxon>Bacteria</taxon>
        <taxon>Bacillati</taxon>
        <taxon>Bacillota</taxon>
        <taxon>Bacilli</taxon>
        <taxon>Bacillales</taxon>
        <taxon>Paenibacillaceae</taxon>
        <taxon>Paenibacillus</taxon>
    </lineage>
</organism>
<evidence type="ECO:0000256" key="6">
    <source>
        <dbReference type="ARBA" id="ARBA00023209"/>
    </source>
</evidence>
<keyword evidence="1 9" id="KW-0444">Lipid biosynthesis</keyword>
<evidence type="ECO:0000256" key="9">
    <source>
        <dbReference type="HAMAP-Rule" id="MF_00112"/>
    </source>
</evidence>
<evidence type="ECO:0000256" key="5">
    <source>
        <dbReference type="ARBA" id="ARBA00023098"/>
    </source>
</evidence>
<comment type="catalytic activity">
    <reaction evidence="8 9">
        <text>sn-glycerol 1-phosphate + all-trans-heptaprenyl diphosphate = 3-heptaprenyl-sn-glycero-1-phosphate + diphosphate</text>
        <dbReference type="Rhea" id="RHEA:33495"/>
        <dbReference type="ChEBI" id="CHEBI:33019"/>
        <dbReference type="ChEBI" id="CHEBI:57685"/>
        <dbReference type="ChEBI" id="CHEBI:58206"/>
        <dbReference type="ChEBI" id="CHEBI:64781"/>
        <dbReference type="EC" id="2.5.1.n9"/>
    </reaction>
</comment>
<evidence type="ECO:0000256" key="2">
    <source>
        <dbReference type="ARBA" id="ARBA00022679"/>
    </source>
</evidence>
<dbReference type="AlphaFoldDB" id="A0A3N9P1W7"/>
<feature type="binding site" evidence="9">
    <location>
        <position position="41"/>
    </location>
    <ligand>
        <name>Mg(2+)</name>
        <dbReference type="ChEBI" id="CHEBI:18420"/>
    </ligand>
</feature>